<dbReference type="InterPro" id="IPR000719">
    <property type="entry name" value="Prot_kinase_dom"/>
</dbReference>
<reference evidence="7 8" key="1">
    <citation type="submission" date="2024-04" db="EMBL/GenBank/DDBJ databases">
        <title>Tritrichomonas musculus Genome.</title>
        <authorList>
            <person name="Alves-Ferreira E."/>
            <person name="Grigg M."/>
            <person name="Lorenzi H."/>
            <person name="Galac M."/>
        </authorList>
    </citation>
    <scope>NUCLEOTIDE SEQUENCE [LARGE SCALE GENOMIC DNA]</scope>
    <source>
        <strain evidence="7 8">EAF2021</strain>
    </source>
</reference>
<proteinExistence type="inferred from homology"/>
<dbReference type="PROSITE" id="PS00108">
    <property type="entry name" value="PROTEIN_KINASE_ST"/>
    <property type="match status" value="1"/>
</dbReference>
<keyword evidence="4" id="KW-0808">Transferase</keyword>
<keyword evidence="4" id="KW-0723">Serine/threonine-protein kinase</keyword>
<evidence type="ECO:0000259" key="6">
    <source>
        <dbReference type="PROSITE" id="PS50011"/>
    </source>
</evidence>
<dbReference type="EMBL" id="JAPFFF010000005">
    <property type="protein sequence ID" value="KAK8889162.1"/>
    <property type="molecule type" value="Genomic_DNA"/>
</dbReference>
<keyword evidence="2 3" id="KW-0067">ATP-binding</keyword>
<accession>A0ABR2KDG1</accession>
<keyword evidence="8" id="KW-1185">Reference proteome</keyword>
<dbReference type="Pfam" id="PF00069">
    <property type="entry name" value="Pkinase"/>
    <property type="match status" value="1"/>
</dbReference>
<dbReference type="PROSITE" id="PS00107">
    <property type="entry name" value="PROTEIN_KINASE_ATP"/>
    <property type="match status" value="1"/>
</dbReference>
<keyword evidence="4" id="KW-0418">Kinase</keyword>
<feature type="binding site" evidence="3">
    <location>
        <position position="69"/>
    </location>
    <ligand>
        <name>ATP</name>
        <dbReference type="ChEBI" id="CHEBI:30616"/>
    </ligand>
</feature>
<name>A0ABR2KDG1_9EUKA</name>
<comment type="caution">
    <text evidence="7">The sequence shown here is derived from an EMBL/GenBank/DDBJ whole genome shotgun (WGS) entry which is preliminary data.</text>
</comment>
<evidence type="ECO:0000313" key="8">
    <source>
        <dbReference type="Proteomes" id="UP001470230"/>
    </source>
</evidence>
<dbReference type="InterPro" id="IPR008271">
    <property type="entry name" value="Ser/Thr_kinase_AS"/>
</dbReference>
<dbReference type="PANTHER" id="PTHR24362">
    <property type="entry name" value="SERINE/THREONINE-PROTEIN KINASE NEK"/>
    <property type="match status" value="1"/>
</dbReference>
<dbReference type="PROSITE" id="PS50011">
    <property type="entry name" value="PROTEIN_KINASE_DOM"/>
    <property type="match status" value="1"/>
</dbReference>
<feature type="region of interest" description="Disordered" evidence="5">
    <location>
        <begin position="1"/>
        <end position="21"/>
    </location>
</feature>
<feature type="domain" description="Protein kinase" evidence="6">
    <location>
        <begin position="40"/>
        <end position="290"/>
    </location>
</feature>
<gene>
    <name evidence="7" type="ORF">M9Y10_033907</name>
</gene>
<dbReference type="PANTHER" id="PTHR24362:SF309">
    <property type="entry name" value="PROTEIN KINASE DOMAIN-CONTAINING PROTEIN"/>
    <property type="match status" value="1"/>
</dbReference>
<dbReference type="Gene3D" id="1.10.510.10">
    <property type="entry name" value="Transferase(Phosphotransferase) domain 1"/>
    <property type="match status" value="1"/>
</dbReference>
<evidence type="ECO:0000256" key="5">
    <source>
        <dbReference type="SAM" id="MobiDB-lite"/>
    </source>
</evidence>
<sequence>MRKASKPIKPMPIIHTQSDNSQDPEVQQIISSLPVTINGYLFEEVIGTGSYGVVFKVYHYGYKRVFAGKMLYLKDDKTTQEHVESEINILTHLMHPNIIKIYEYFRYKSRLIMIFQYCQNGTLKNLIHSGFGIQRDLIFPFMKQMTDALAYLHENEIAHLDIKTTNVFVDNFMRPLLADFGLSCHNDGVEQMNSYSGSVIYRSPEMIQQIPYDPFKADVWALGVTFFMMVTGNSPWQMYNIESLKKSIINNQYEMPETVDPDVADVIRRMLVIDPVMRPSISEIAQLPFFQKLQEQSKSSKNVCAISRQMSQNRCLKLMSITKKNHHYSASSLDVFNTAFKTEV</sequence>
<dbReference type="Proteomes" id="UP001470230">
    <property type="component" value="Unassembled WGS sequence"/>
</dbReference>
<evidence type="ECO:0000256" key="1">
    <source>
        <dbReference type="ARBA" id="ARBA00022741"/>
    </source>
</evidence>
<protein>
    <recommendedName>
        <fullName evidence="6">Protein kinase domain-containing protein</fullName>
    </recommendedName>
</protein>
<dbReference type="SUPFAM" id="SSF56112">
    <property type="entry name" value="Protein kinase-like (PK-like)"/>
    <property type="match status" value="1"/>
</dbReference>
<evidence type="ECO:0000313" key="7">
    <source>
        <dbReference type="EMBL" id="KAK8889162.1"/>
    </source>
</evidence>
<keyword evidence="1 3" id="KW-0547">Nucleotide-binding</keyword>
<dbReference type="InterPro" id="IPR011009">
    <property type="entry name" value="Kinase-like_dom_sf"/>
</dbReference>
<dbReference type="SMART" id="SM00220">
    <property type="entry name" value="S_TKc"/>
    <property type="match status" value="1"/>
</dbReference>
<evidence type="ECO:0000256" key="2">
    <source>
        <dbReference type="ARBA" id="ARBA00022840"/>
    </source>
</evidence>
<evidence type="ECO:0000256" key="4">
    <source>
        <dbReference type="RuleBase" id="RU000304"/>
    </source>
</evidence>
<dbReference type="InterPro" id="IPR017441">
    <property type="entry name" value="Protein_kinase_ATP_BS"/>
</dbReference>
<evidence type="ECO:0000256" key="3">
    <source>
        <dbReference type="PROSITE-ProRule" id="PRU10141"/>
    </source>
</evidence>
<comment type="similarity">
    <text evidence="4">Belongs to the protein kinase superfamily.</text>
</comment>
<organism evidence="7 8">
    <name type="scientific">Tritrichomonas musculus</name>
    <dbReference type="NCBI Taxonomy" id="1915356"/>
    <lineage>
        <taxon>Eukaryota</taxon>
        <taxon>Metamonada</taxon>
        <taxon>Parabasalia</taxon>
        <taxon>Tritrichomonadida</taxon>
        <taxon>Tritrichomonadidae</taxon>
        <taxon>Tritrichomonas</taxon>
    </lineage>
</organism>